<reference evidence="18" key="1">
    <citation type="submission" date="2020-11" db="EMBL/GenBank/DDBJ databases">
        <authorList>
            <person name="Tran Van P."/>
        </authorList>
    </citation>
    <scope>NUCLEOTIDE SEQUENCE</scope>
</reference>
<feature type="compositionally biased region" description="Polar residues" evidence="15">
    <location>
        <begin position="1749"/>
        <end position="1763"/>
    </location>
</feature>
<keyword evidence="7" id="KW-0547">Nucleotide-binding</keyword>
<keyword evidence="12 16" id="KW-0472">Membrane</keyword>
<dbReference type="Pfam" id="PF06327">
    <property type="entry name" value="Adcy_cons_dom"/>
    <property type="match status" value="1"/>
</dbReference>
<accession>A0A7R9ESP0</accession>
<dbReference type="Gene3D" id="3.30.70.1230">
    <property type="entry name" value="Nucleotide cyclase"/>
    <property type="match status" value="2"/>
</dbReference>
<dbReference type="InterPro" id="IPR009398">
    <property type="entry name" value="Adcy_conserved_dom"/>
</dbReference>
<dbReference type="GO" id="GO:0006171">
    <property type="term" value="P:cAMP biosynthetic process"/>
    <property type="evidence" value="ECO:0007669"/>
    <property type="project" value="UniProtKB-KW"/>
</dbReference>
<keyword evidence="5 16" id="KW-0812">Transmembrane</keyword>
<dbReference type="PANTHER" id="PTHR45627:SF1">
    <property type="entry name" value="ADENYLATE CYCLASE TYPE 8"/>
    <property type="match status" value="1"/>
</dbReference>
<feature type="region of interest" description="Disordered" evidence="15">
    <location>
        <begin position="1658"/>
        <end position="1694"/>
    </location>
</feature>
<feature type="region of interest" description="Disordered" evidence="15">
    <location>
        <begin position="1714"/>
        <end position="1763"/>
    </location>
</feature>
<dbReference type="PROSITE" id="PS00452">
    <property type="entry name" value="GUANYLATE_CYCLASE_1"/>
    <property type="match status" value="1"/>
</dbReference>
<dbReference type="PANTHER" id="PTHR45627">
    <property type="entry name" value="ADENYLATE CYCLASE TYPE 1"/>
    <property type="match status" value="1"/>
</dbReference>
<evidence type="ECO:0000256" key="8">
    <source>
        <dbReference type="ARBA" id="ARBA00022840"/>
    </source>
</evidence>
<dbReference type="CDD" id="cd07302">
    <property type="entry name" value="CHD"/>
    <property type="match status" value="2"/>
</dbReference>
<evidence type="ECO:0000313" key="18">
    <source>
        <dbReference type="EMBL" id="CAD7440625.1"/>
    </source>
</evidence>
<keyword evidence="13 14" id="KW-0456">Lyase</keyword>
<evidence type="ECO:0000256" key="12">
    <source>
        <dbReference type="ARBA" id="ARBA00023136"/>
    </source>
</evidence>
<proteinExistence type="inferred from homology"/>
<dbReference type="Pfam" id="PF16214">
    <property type="entry name" value="AC_N"/>
    <property type="match status" value="1"/>
</dbReference>
<keyword evidence="6" id="KW-0479">Metal-binding</keyword>
<evidence type="ECO:0000256" key="16">
    <source>
        <dbReference type="SAM" id="Phobius"/>
    </source>
</evidence>
<comment type="cofactor">
    <cofactor evidence="2">
        <name>Mg(2+)</name>
        <dbReference type="ChEBI" id="CHEBI:18420"/>
    </cofactor>
</comment>
<evidence type="ECO:0000256" key="6">
    <source>
        <dbReference type="ARBA" id="ARBA00022723"/>
    </source>
</evidence>
<dbReference type="SMART" id="SM00044">
    <property type="entry name" value="CYCc"/>
    <property type="match status" value="2"/>
</dbReference>
<dbReference type="GO" id="GO:0007189">
    <property type="term" value="P:adenylate cyclase-activating G protein-coupled receptor signaling pathway"/>
    <property type="evidence" value="ECO:0007669"/>
    <property type="project" value="TreeGrafter"/>
</dbReference>
<evidence type="ECO:0000256" key="4">
    <source>
        <dbReference type="ARBA" id="ARBA00012201"/>
    </source>
</evidence>
<evidence type="ECO:0000256" key="5">
    <source>
        <dbReference type="ARBA" id="ARBA00022692"/>
    </source>
</evidence>
<feature type="transmembrane region" description="Helical" evidence="16">
    <location>
        <begin position="1311"/>
        <end position="1330"/>
    </location>
</feature>
<evidence type="ECO:0000256" key="2">
    <source>
        <dbReference type="ARBA" id="ARBA00001946"/>
    </source>
</evidence>
<dbReference type="InterPro" id="IPR018297">
    <property type="entry name" value="A/G_cyclase_CS"/>
</dbReference>
<feature type="transmembrane region" description="Helical" evidence="16">
    <location>
        <begin position="1280"/>
        <end position="1299"/>
    </location>
</feature>
<dbReference type="GO" id="GO:0005886">
    <property type="term" value="C:plasma membrane"/>
    <property type="evidence" value="ECO:0007669"/>
    <property type="project" value="InterPro"/>
</dbReference>
<evidence type="ECO:0000256" key="1">
    <source>
        <dbReference type="ARBA" id="ARBA00001593"/>
    </source>
</evidence>
<dbReference type="GO" id="GO:0046872">
    <property type="term" value="F:metal ion binding"/>
    <property type="evidence" value="ECO:0007669"/>
    <property type="project" value="UniProtKB-KW"/>
</dbReference>
<feature type="region of interest" description="Disordered" evidence="15">
    <location>
        <begin position="80"/>
        <end position="101"/>
    </location>
</feature>
<dbReference type="EC" id="4.6.1.1" evidence="4"/>
<dbReference type="SUPFAM" id="SSF55073">
    <property type="entry name" value="Nucleotide cyclase"/>
    <property type="match status" value="2"/>
</dbReference>
<gene>
    <name evidence="18" type="ORF">TBIB3V08_LOCUS3122</name>
</gene>
<comment type="similarity">
    <text evidence="14">Belongs to the adenylyl cyclase class-4/guanylyl cyclase family.</text>
</comment>
<evidence type="ECO:0000256" key="15">
    <source>
        <dbReference type="SAM" id="MobiDB-lite"/>
    </source>
</evidence>
<dbReference type="GO" id="GO:0035556">
    <property type="term" value="P:intracellular signal transduction"/>
    <property type="evidence" value="ECO:0007669"/>
    <property type="project" value="InterPro"/>
</dbReference>
<feature type="transmembrane region" description="Helical" evidence="16">
    <location>
        <begin position="753"/>
        <end position="771"/>
    </location>
</feature>
<dbReference type="FunFam" id="3.30.70.1230:FF:000006">
    <property type="entry name" value="Adenylate cyclase"/>
    <property type="match status" value="1"/>
</dbReference>
<feature type="compositionally biased region" description="Polar residues" evidence="15">
    <location>
        <begin position="1658"/>
        <end position="1684"/>
    </location>
</feature>
<evidence type="ECO:0000256" key="9">
    <source>
        <dbReference type="ARBA" id="ARBA00022842"/>
    </source>
</evidence>
<feature type="compositionally biased region" description="Polar residues" evidence="15">
    <location>
        <begin position="1616"/>
        <end position="1625"/>
    </location>
</feature>
<dbReference type="InterPro" id="IPR032628">
    <property type="entry name" value="AC_N"/>
</dbReference>
<feature type="region of interest" description="Disordered" evidence="15">
    <location>
        <begin position="1109"/>
        <end position="1128"/>
    </location>
</feature>
<dbReference type="FunFam" id="3.30.70.1230:FF:000011">
    <property type="entry name" value="Adenylate cyclase"/>
    <property type="match status" value="1"/>
</dbReference>
<dbReference type="Pfam" id="PF00211">
    <property type="entry name" value="Guanylate_cyc"/>
    <property type="match status" value="2"/>
</dbReference>
<name>A0A7R9ESP0_9NEOP</name>
<dbReference type="GO" id="GO:0005524">
    <property type="term" value="F:ATP binding"/>
    <property type="evidence" value="ECO:0007669"/>
    <property type="project" value="UniProtKB-KW"/>
</dbReference>
<evidence type="ECO:0000256" key="10">
    <source>
        <dbReference type="ARBA" id="ARBA00022989"/>
    </source>
</evidence>
<protein>
    <recommendedName>
        <fullName evidence="4">adenylate cyclase</fullName>
        <ecNumber evidence="4">4.6.1.1</ecNumber>
    </recommendedName>
</protein>
<comment type="catalytic activity">
    <reaction evidence="1">
        <text>ATP = 3',5'-cyclic AMP + diphosphate</text>
        <dbReference type="Rhea" id="RHEA:15389"/>
        <dbReference type="ChEBI" id="CHEBI:30616"/>
        <dbReference type="ChEBI" id="CHEBI:33019"/>
        <dbReference type="ChEBI" id="CHEBI:58165"/>
        <dbReference type="EC" id="4.6.1.1"/>
    </reaction>
</comment>
<dbReference type="InterPro" id="IPR029787">
    <property type="entry name" value="Nucleotide_cyclase"/>
</dbReference>
<evidence type="ECO:0000256" key="11">
    <source>
        <dbReference type="ARBA" id="ARBA00022998"/>
    </source>
</evidence>
<organism evidence="18">
    <name type="scientific">Timema bartmani</name>
    <dbReference type="NCBI Taxonomy" id="61472"/>
    <lineage>
        <taxon>Eukaryota</taxon>
        <taxon>Metazoa</taxon>
        <taxon>Ecdysozoa</taxon>
        <taxon>Arthropoda</taxon>
        <taxon>Hexapoda</taxon>
        <taxon>Insecta</taxon>
        <taxon>Pterygota</taxon>
        <taxon>Neoptera</taxon>
        <taxon>Polyneoptera</taxon>
        <taxon>Phasmatodea</taxon>
        <taxon>Timematodea</taxon>
        <taxon>Timematoidea</taxon>
        <taxon>Timematidae</taxon>
        <taxon>Timema</taxon>
    </lineage>
</organism>
<comment type="subcellular location">
    <subcellularLocation>
        <location evidence="3">Membrane</location>
        <topology evidence="3">Multi-pass membrane protein</topology>
    </subcellularLocation>
</comment>
<keyword evidence="11" id="KW-0115">cAMP biosynthesis</keyword>
<sequence length="1763" mass="198915">MHEDFNWKQIGGKKRHNNCRINTVSLTAFDACLSAYCRALNGSARKQLWVKAVRKITSQRYHDPPVDIKNCHIHKVPDEVRCPGDGSSTPSAAPDQDQREGVDGIPLTEVTADRDGDDNSTTHSGLVFKRGMVYRGIYCPSLTNSFRESHLELAYQRYSHRQRQKSLIVVNVVDFLLKVILGKTATFQGKRRVDLLIQLTVDDTDTGMVWAFHKELLEAPTTDGWAWTVCSMAANFTVCMLGWWRCFANNYLHWAAICTWFLLNMQGEFRQLPTCSLKTCRFFRFYQHGYRVHVPVSDMVRAVHRVRDVRHVAASSALSIKETVYIPIANGILYLAVNFAGMYTKYLTDRGQRKAFLETHRSMETRCRTQTENDRQEKLLLSVLPDFVAKEMIRDIAKEEEKGAFVPNQFHKIYIHRYEDVSILFADIKGFTALASRCSPQELVRVLNDLFARFDKLAAENHCLRIKLLGDCYYCVSGLPRARPDHAHCCVEMGLHMIKAIQYVRQKTQQVDLNMRIGIHSGSVLCGVLGLRKWQFDVWSYDVTLANHLESGGIPGRVHISKATLECLNDVYEVEPGLGDTRDPYLKDHDVETYLIKQVEPLRPRRRLHHRYSRPRLWSEDDKAGTVVTLATENNNSAVVTTAQNNTTALSFIEEEITTDWQPEIPFENLTSAFPDFDDDQFLEEEADSMTDKGGPGLSMAEQVDEIIDHSIEIESNKRMREANLNAWTLRFRELDMEHKFCRLREDMFKSNMLCCFIIWIFIVICQLIIIPRWTALVVSLSVTTLLLSCALVLVMAEEFSGLPTTLKTMSNVLVHHRNRRTFFICCVVALMSFSSSISLLMCPSTPDNSTSTVTTSARIAANTTTSSVGEIILSLILTISSHGTNATSSNNSSSEMRPISVALPDCSSTVGDNSSRPDCTTSVVLTAKSTLNIHPREKRRVRRYASPQSDGEEYRLRSPRGNEQNQKHGYHKSEKSDETKSMASLLVDHLGYKINLKYKQNKTKHQNRTQTSSPEFKKVVTKNELYPTIKEQPSAFSSQMDTNPISLRNIHYRLKGRIQEHRLDHIFAADIKKQMFPSVMNKINVFGSSWITRRDVILPETDVYNPKEVPGVRSKTSQVEKSRDENGRFPSVGRNLVINVFPSRLKEKYVRKHRPVVVTVSPSIDEYIEPPRPTSREDLRATRRATLARSGAKSEELSWNTVRRRSVDLEGGEDPGWTGNSRSADDEANQTLLVSERVVTPLNHHEMCTHPEYIVFTWVLCLVALATCLKLYYLVKTALAAAMVTTVSMLIIYVYPLVFQMANLETVMPLAYQMLILLMVFFTMVAYHARLVEVTARLDFLWKQQAERELADMMETRQNNTQLLKNILPDHVANHFLSEDRQAEELYSQSRDKVGVMFASIPNFTEFYSEDINKGMECIRLLNEIIADFDELLDEQRFKNIEKVKTVGATYMAASGLNPKQKGTEDEYEHLCALVDFALAMRQRLDDVNTHSFNNFHLRVGISCGPLVGGVIGARKPVFDIWGNTVNEASRMDSTGKMGHIQVPKDTALILEARGYQVQLRGMIEVKGKGEMETYFVVGRISGRAAGFTRQPSTYNSLAAVVYGMLQARRRQTIKKTNTPNSSAIGRAKSQQKKGGDSIANSTSNISSGVSRLANFSSMRISGRSTPNPVRRNTTRASHQNTAPPGRPHAGLRQLSVDPNALRSNSAILSAIQHSSAPQTPACGGTVRRSLSRQASGASASEKGTIVTIASNGAVETSTDQR</sequence>
<feature type="domain" description="Guanylate cyclase" evidence="17">
    <location>
        <begin position="422"/>
        <end position="550"/>
    </location>
</feature>
<feature type="transmembrane region" description="Helical" evidence="16">
    <location>
        <begin position="777"/>
        <end position="801"/>
    </location>
</feature>
<keyword evidence="9" id="KW-0460">Magnesium</keyword>
<keyword evidence="10 16" id="KW-1133">Transmembrane helix</keyword>
<evidence type="ECO:0000256" key="14">
    <source>
        <dbReference type="RuleBase" id="RU000405"/>
    </source>
</evidence>
<evidence type="ECO:0000256" key="3">
    <source>
        <dbReference type="ARBA" id="ARBA00004141"/>
    </source>
</evidence>
<keyword evidence="8" id="KW-0067">ATP-binding</keyword>
<feature type="transmembrane region" description="Helical" evidence="16">
    <location>
        <begin position="1254"/>
        <end position="1273"/>
    </location>
</feature>
<dbReference type="PROSITE" id="PS50125">
    <property type="entry name" value="GUANYLATE_CYCLASE_2"/>
    <property type="match status" value="2"/>
</dbReference>
<evidence type="ECO:0000256" key="7">
    <source>
        <dbReference type="ARBA" id="ARBA00022741"/>
    </source>
</evidence>
<feature type="transmembrane region" description="Helical" evidence="16">
    <location>
        <begin position="822"/>
        <end position="842"/>
    </location>
</feature>
<feature type="domain" description="Guanylate cyclase" evidence="17">
    <location>
        <begin position="1396"/>
        <end position="1534"/>
    </location>
</feature>
<evidence type="ECO:0000259" key="17">
    <source>
        <dbReference type="PROSITE" id="PS50125"/>
    </source>
</evidence>
<dbReference type="InterPro" id="IPR001054">
    <property type="entry name" value="A/G_cyclase"/>
</dbReference>
<feature type="region of interest" description="Disordered" evidence="15">
    <location>
        <begin position="1615"/>
        <end position="1645"/>
    </location>
</feature>
<evidence type="ECO:0000256" key="13">
    <source>
        <dbReference type="ARBA" id="ARBA00023239"/>
    </source>
</evidence>
<feature type="region of interest" description="Disordered" evidence="15">
    <location>
        <begin position="935"/>
        <end position="980"/>
    </location>
</feature>
<dbReference type="GO" id="GO:0004016">
    <property type="term" value="F:adenylate cyclase activity"/>
    <property type="evidence" value="ECO:0007669"/>
    <property type="project" value="UniProtKB-EC"/>
</dbReference>
<feature type="compositionally biased region" description="Basic and acidic residues" evidence="15">
    <location>
        <begin position="1119"/>
        <end position="1128"/>
    </location>
</feature>
<dbReference type="EMBL" id="OD565035">
    <property type="protein sequence ID" value="CAD7440625.1"/>
    <property type="molecule type" value="Genomic_DNA"/>
</dbReference>
<feature type="transmembrane region" description="Helical" evidence="16">
    <location>
        <begin position="324"/>
        <end position="344"/>
    </location>
</feature>